<dbReference type="InterPro" id="IPR001854">
    <property type="entry name" value="Ribosomal_uL29"/>
</dbReference>
<dbReference type="GO" id="GO:0005840">
    <property type="term" value="C:ribosome"/>
    <property type="evidence" value="ECO:0007669"/>
    <property type="project" value="UniProtKB-KW"/>
</dbReference>
<comment type="similarity">
    <text evidence="1 5">Belongs to the universal ribosomal protein uL29 family.</text>
</comment>
<evidence type="ECO:0000256" key="3">
    <source>
        <dbReference type="ARBA" id="ARBA00023274"/>
    </source>
</evidence>
<dbReference type="GO" id="GO:0003735">
    <property type="term" value="F:structural constituent of ribosome"/>
    <property type="evidence" value="ECO:0007669"/>
    <property type="project" value="InterPro"/>
</dbReference>
<organism evidence="6 7">
    <name type="scientific">Candidatus Roizmanbacteria bacterium GW2011_GWA2_37_7</name>
    <dbReference type="NCBI Taxonomy" id="1618481"/>
    <lineage>
        <taxon>Bacteria</taxon>
        <taxon>Candidatus Roizmaniibacteriota</taxon>
    </lineage>
</organism>
<evidence type="ECO:0000256" key="1">
    <source>
        <dbReference type="ARBA" id="ARBA00009254"/>
    </source>
</evidence>
<keyword evidence="2 5" id="KW-0689">Ribosomal protein</keyword>
<gene>
    <name evidence="5" type="primary">rpmC</name>
    <name evidence="6" type="ORF">US54_C0012G0010</name>
</gene>
<dbReference type="GO" id="GO:1990904">
    <property type="term" value="C:ribonucleoprotein complex"/>
    <property type="evidence" value="ECO:0007669"/>
    <property type="project" value="UniProtKB-KW"/>
</dbReference>
<evidence type="ECO:0000256" key="5">
    <source>
        <dbReference type="HAMAP-Rule" id="MF_00374"/>
    </source>
</evidence>
<accession>A0A0G0H4X3</accession>
<protein>
    <recommendedName>
        <fullName evidence="4 5">Large ribosomal subunit protein uL29</fullName>
    </recommendedName>
</protein>
<evidence type="ECO:0000313" key="7">
    <source>
        <dbReference type="Proteomes" id="UP000034471"/>
    </source>
</evidence>
<keyword evidence="3 5" id="KW-0687">Ribonucleoprotein</keyword>
<dbReference type="AlphaFoldDB" id="A0A0G0H4X3"/>
<dbReference type="Proteomes" id="UP000034471">
    <property type="component" value="Unassembled WGS sequence"/>
</dbReference>
<dbReference type="HAMAP" id="MF_00374">
    <property type="entry name" value="Ribosomal_uL29"/>
    <property type="match status" value="1"/>
</dbReference>
<sequence length="69" mass="7922">MKKITKELINKSITDLVQEAATIRKDIAKKMIERKVKSEKNTNTIKTLKKRLAAALTIVRQKELTEKAK</sequence>
<dbReference type="SUPFAM" id="SSF46561">
    <property type="entry name" value="Ribosomal protein L29 (L29p)"/>
    <property type="match status" value="1"/>
</dbReference>
<name>A0A0G0H4X3_9BACT</name>
<evidence type="ECO:0000256" key="4">
    <source>
        <dbReference type="ARBA" id="ARBA00035204"/>
    </source>
</evidence>
<dbReference type="Gene3D" id="1.10.287.310">
    <property type="match status" value="1"/>
</dbReference>
<proteinExistence type="inferred from homology"/>
<evidence type="ECO:0000313" key="6">
    <source>
        <dbReference type="EMBL" id="KKQ38313.1"/>
    </source>
</evidence>
<dbReference type="STRING" id="1618481.US54_C0012G0010"/>
<evidence type="ECO:0000256" key="2">
    <source>
        <dbReference type="ARBA" id="ARBA00022980"/>
    </source>
</evidence>
<dbReference type="InterPro" id="IPR036049">
    <property type="entry name" value="Ribosomal_uL29_sf"/>
</dbReference>
<reference evidence="6 7" key="1">
    <citation type="journal article" date="2015" name="Nature">
        <title>rRNA introns, odd ribosomes, and small enigmatic genomes across a large radiation of phyla.</title>
        <authorList>
            <person name="Brown C.T."/>
            <person name="Hug L.A."/>
            <person name="Thomas B.C."/>
            <person name="Sharon I."/>
            <person name="Castelle C.J."/>
            <person name="Singh A."/>
            <person name="Wilkins M.J."/>
            <person name="Williams K.H."/>
            <person name="Banfield J.F."/>
        </authorList>
    </citation>
    <scope>NUCLEOTIDE SEQUENCE [LARGE SCALE GENOMIC DNA]</scope>
</reference>
<dbReference type="GO" id="GO:0006412">
    <property type="term" value="P:translation"/>
    <property type="evidence" value="ECO:0007669"/>
    <property type="project" value="UniProtKB-UniRule"/>
</dbReference>
<comment type="caution">
    <text evidence="6">The sequence shown here is derived from an EMBL/GenBank/DDBJ whole genome shotgun (WGS) entry which is preliminary data.</text>
</comment>
<dbReference type="EMBL" id="LBTJ01000012">
    <property type="protein sequence ID" value="KKQ38313.1"/>
    <property type="molecule type" value="Genomic_DNA"/>
</dbReference>